<organism evidence="2 3">
    <name type="scientific">Haliscomenobacter hydrossis (strain ATCC 27775 / DSM 1100 / LMG 10767 / O)</name>
    <dbReference type="NCBI Taxonomy" id="760192"/>
    <lineage>
        <taxon>Bacteria</taxon>
        <taxon>Pseudomonadati</taxon>
        <taxon>Bacteroidota</taxon>
        <taxon>Saprospiria</taxon>
        <taxon>Saprospirales</taxon>
        <taxon>Haliscomenobacteraceae</taxon>
        <taxon>Haliscomenobacter</taxon>
    </lineage>
</organism>
<name>F4L2S1_HALH1</name>
<reference key="2">
    <citation type="submission" date="2011-04" db="EMBL/GenBank/DDBJ databases">
        <title>Complete sequence of chromosome of Haliscomenobacter hydrossis DSM 1100.</title>
        <authorList>
            <consortium name="US DOE Joint Genome Institute (JGI-PGF)"/>
            <person name="Lucas S."/>
            <person name="Han J."/>
            <person name="Lapidus A."/>
            <person name="Bruce D."/>
            <person name="Goodwin L."/>
            <person name="Pitluck S."/>
            <person name="Peters L."/>
            <person name="Kyrpides N."/>
            <person name="Mavromatis K."/>
            <person name="Ivanova N."/>
            <person name="Ovchinnikova G."/>
            <person name="Pagani I."/>
            <person name="Daligault H."/>
            <person name="Detter J.C."/>
            <person name="Han C."/>
            <person name="Land M."/>
            <person name="Hauser L."/>
            <person name="Markowitz V."/>
            <person name="Cheng J.-F."/>
            <person name="Hugenholtz P."/>
            <person name="Woyke T."/>
            <person name="Wu D."/>
            <person name="Verbarg S."/>
            <person name="Frueling A."/>
            <person name="Brambilla E."/>
            <person name="Klenk H.-P."/>
            <person name="Eisen J.A."/>
        </authorList>
    </citation>
    <scope>NUCLEOTIDE SEQUENCE</scope>
    <source>
        <strain>DSM 1100</strain>
    </source>
</reference>
<dbReference type="EMBL" id="CP002691">
    <property type="protein sequence ID" value="AEE48635.1"/>
    <property type="molecule type" value="Genomic_DNA"/>
</dbReference>
<gene>
    <name evidence="2" type="ordered locus">Halhy_0727</name>
</gene>
<dbReference type="OrthoDB" id="796539at2"/>
<dbReference type="AlphaFoldDB" id="F4L2S1"/>
<proteinExistence type="predicted"/>
<feature type="chain" id="PRO_5003312447" description="Extracellular endo-alpha-(1-&gt;5)-L-arabinanase C-terminal domain-containing protein" evidence="1">
    <location>
        <begin position="19"/>
        <end position="114"/>
    </location>
</feature>
<feature type="signal peptide" evidence="1">
    <location>
        <begin position="1"/>
        <end position="18"/>
    </location>
</feature>
<dbReference type="HOGENOM" id="CLU_2117593_0_0_10"/>
<dbReference type="Proteomes" id="UP000008461">
    <property type="component" value="Chromosome"/>
</dbReference>
<evidence type="ECO:0000313" key="3">
    <source>
        <dbReference type="Proteomes" id="UP000008461"/>
    </source>
</evidence>
<evidence type="ECO:0000313" key="2">
    <source>
        <dbReference type="EMBL" id="AEE48635.1"/>
    </source>
</evidence>
<dbReference type="RefSeq" id="WP_013763199.1">
    <property type="nucleotide sequence ID" value="NC_015510.1"/>
</dbReference>
<evidence type="ECO:0008006" key="4">
    <source>
        <dbReference type="Google" id="ProtNLM"/>
    </source>
</evidence>
<evidence type="ECO:0000256" key="1">
    <source>
        <dbReference type="SAM" id="SignalP"/>
    </source>
</evidence>
<keyword evidence="3" id="KW-1185">Reference proteome</keyword>
<dbReference type="KEGG" id="hhy:Halhy_0727"/>
<accession>F4L2S1</accession>
<reference evidence="2 3" key="1">
    <citation type="journal article" date="2011" name="Stand. Genomic Sci.">
        <title>Complete genome sequence of Haliscomenobacter hydrossis type strain (O).</title>
        <authorList>
            <consortium name="US DOE Joint Genome Institute (JGI-PGF)"/>
            <person name="Daligault H."/>
            <person name="Lapidus A."/>
            <person name="Zeytun A."/>
            <person name="Nolan M."/>
            <person name="Lucas S."/>
            <person name="Del Rio T.G."/>
            <person name="Tice H."/>
            <person name="Cheng J.F."/>
            <person name="Tapia R."/>
            <person name="Han C."/>
            <person name="Goodwin L."/>
            <person name="Pitluck S."/>
            <person name="Liolios K."/>
            <person name="Pagani I."/>
            <person name="Ivanova N."/>
            <person name="Huntemann M."/>
            <person name="Mavromatis K."/>
            <person name="Mikhailova N."/>
            <person name="Pati A."/>
            <person name="Chen A."/>
            <person name="Palaniappan K."/>
            <person name="Land M."/>
            <person name="Hauser L."/>
            <person name="Brambilla E.M."/>
            <person name="Rohde M."/>
            <person name="Verbarg S."/>
            <person name="Goker M."/>
            <person name="Bristow J."/>
            <person name="Eisen J.A."/>
            <person name="Markowitz V."/>
            <person name="Hugenholtz P."/>
            <person name="Kyrpides N.C."/>
            <person name="Klenk H.P."/>
            <person name="Woyke T."/>
        </authorList>
    </citation>
    <scope>NUCLEOTIDE SEQUENCE [LARGE SCALE GENOMIC DNA]</scope>
    <source>
        <strain evidence="3">ATCC 27775 / DSM 1100 / LMG 10767 / O</strain>
    </source>
</reference>
<protein>
    <recommendedName>
        <fullName evidence="4">Extracellular endo-alpha-(1-&gt;5)-L-arabinanase C-terminal domain-containing protein</fullName>
    </recommendedName>
</protein>
<sequence length="114" mass="12845">MKHLIAVLLLFGCLSTYAQSGIDGDWKGTRETPNGTMEINYTFKVEGTTLTGIWKTQFGERKIENGKVDGKKFSYTVSFNEMTINNTGELVSDDEIVTKNERGEMKLARVKKEN</sequence>
<keyword evidence="1" id="KW-0732">Signal</keyword>